<reference evidence="1 2" key="1">
    <citation type="submission" date="2024-06" db="EMBL/GenBank/DDBJ databases">
        <title>The Natural Products Discovery Center: Release of the First 8490 Sequenced Strains for Exploring Actinobacteria Biosynthetic Diversity.</title>
        <authorList>
            <person name="Kalkreuter E."/>
            <person name="Kautsar S.A."/>
            <person name="Yang D."/>
            <person name="Bader C.D."/>
            <person name="Teijaro C.N."/>
            <person name="Fluegel L."/>
            <person name="Davis C.M."/>
            <person name="Simpson J.R."/>
            <person name="Lauterbach L."/>
            <person name="Steele A.D."/>
            <person name="Gui C."/>
            <person name="Meng S."/>
            <person name="Li G."/>
            <person name="Viehrig K."/>
            <person name="Ye F."/>
            <person name="Su P."/>
            <person name="Kiefer A.F."/>
            <person name="Nichols A."/>
            <person name="Cepeda A.J."/>
            <person name="Yan W."/>
            <person name="Fan B."/>
            <person name="Jiang Y."/>
            <person name="Adhikari A."/>
            <person name="Zheng C.-J."/>
            <person name="Schuster L."/>
            <person name="Cowan T.M."/>
            <person name="Smanski M.J."/>
            <person name="Chevrette M.G."/>
            <person name="De Carvalho L.P.S."/>
            <person name="Shen B."/>
        </authorList>
    </citation>
    <scope>NUCLEOTIDE SEQUENCE [LARGE SCALE GENOMIC DNA]</scope>
    <source>
        <strain evidence="1 2">NPDC000155</strain>
    </source>
</reference>
<organism evidence="1 2">
    <name type="scientific">Streptomyces lanatus</name>
    <dbReference type="NCBI Taxonomy" id="66900"/>
    <lineage>
        <taxon>Bacteria</taxon>
        <taxon>Bacillati</taxon>
        <taxon>Actinomycetota</taxon>
        <taxon>Actinomycetes</taxon>
        <taxon>Kitasatosporales</taxon>
        <taxon>Streptomycetaceae</taxon>
        <taxon>Streptomyces</taxon>
    </lineage>
</organism>
<evidence type="ECO:0000313" key="2">
    <source>
        <dbReference type="Proteomes" id="UP001486207"/>
    </source>
</evidence>
<keyword evidence="2" id="KW-1185">Reference proteome</keyword>
<evidence type="ECO:0000313" key="1">
    <source>
        <dbReference type="EMBL" id="MER7379519.1"/>
    </source>
</evidence>
<dbReference type="EMBL" id="JBEPFB010000034">
    <property type="protein sequence ID" value="MER7379519.1"/>
    <property type="molecule type" value="Genomic_DNA"/>
</dbReference>
<gene>
    <name evidence="1" type="ORF">ABT384_43735</name>
</gene>
<protein>
    <submittedName>
        <fullName evidence="1">Uncharacterized protein</fullName>
    </submittedName>
</protein>
<comment type="caution">
    <text evidence="1">The sequence shown here is derived from an EMBL/GenBank/DDBJ whole genome shotgun (WGS) entry which is preliminary data.</text>
</comment>
<accession>A0ABV1Y6R9</accession>
<proteinExistence type="predicted"/>
<name>A0ABV1Y6R9_9ACTN</name>
<sequence>MDVAKDLALTDLLCTEPFPTERDRTEFPLGGPGYYIAELGPGSWPSTDDLYAYEAALVLLFDERWGKGSCWGSVTFMERRDRGEEIAEAWVVLGTRADDLHTWSATGTGRYVTLAVADRNPEAVPELLLMVTEFDPP</sequence>
<dbReference type="RefSeq" id="WP_190072282.1">
    <property type="nucleotide sequence ID" value="NZ_BNBM01000009.1"/>
</dbReference>
<dbReference type="Proteomes" id="UP001486207">
    <property type="component" value="Unassembled WGS sequence"/>
</dbReference>